<organism evidence="2 3">
    <name type="scientific">Zymoseptoria tritici ST99CH_1E4</name>
    <dbReference type="NCBI Taxonomy" id="1276532"/>
    <lineage>
        <taxon>Eukaryota</taxon>
        <taxon>Fungi</taxon>
        <taxon>Dikarya</taxon>
        <taxon>Ascomycota</taxon>
        <taxon>Pezizomycotina</taxon>
        <taxon>Dothideomycetes</taxon>
        <taxon>Dothideomycetidae</taxon>
        <taxon>Mycosphaerellales</taxon>
        <taxon>Mycosphaerellaceae</taxon>
        <taxon>Zymoseptoria</taxon>
    </lineage>
</organism>
<dbReference type="AlphaFoldDB" id="A0A2H1FNY5"/>
<feature type="region of interest" description="Disordered" evidence="1">
    <location>
        <begin position="1"/>
        <end position="55"/>
    </location>
</feature>
<evidence type="ECO:0000256" key="1">
    <source>
        <dbReference type="SAM" id="MobiDB-lite"/>
    </source>
</evidence>
<protein>
    <submittedName>
        <fullName evidence="2">Uncharacterized protein</fullName>
    </submittedName>
</protein>
<name>A0A2H1FNY5_ZYMTR</name>
<reference evidence="3" key="1">
    <citation type="submission" date="2017-05" db="EMBL/GenBank/DDBJ databases">
        <authorList>
            <person name="Song R."/>
            <person name="Chenine A.L."/>
            <person name="Ruprecht R.M."/>
        </authorList>
    </citation>
    <scope>NUCLEOTIDE SEQUENCE [LARGE SCALE GENOMIC DNA]</scope>
</reference>
<evidence type="ECO:0000313" key="3">
    <source>
        <dbReference type="Proteomes" id="UP000245764"/>
    </source>
</evidence>
<feature type="compositionally biased region" description="Polar residues" evidence="1">
    <location>
        <begin position="42"/>
        <end position="55"/>
    </location>
</feature>
<feature type="compositionally biased region" description="Basic and acidic residues" evidence="1">
    <location>
        <begin position="23"/>
        <end position="41"/>
    </location>
</feature>
<evidence type="ECO:0000313" key="2">
    <source>
        <dbReference type="EMBL" id="SMR42934.1"/>
    </source>
</evidence>
<dbReference type="EMBL" id="LT854253">
    <property type="protein sequence ID" value="SMR42934.1"/>
    <property type="molecule type" value="Genomic_DNA"/>
</dbReference>
<feature type="compositionally biased region" description="Basic residues" evidence="1">
    <location>
        <begin position="1"/>
        <end position="11"/>
    </location>
</feature>
<proteinExistence type="predicted"/>
<sequence length="275" mass="31277">MASPPPRKKVRQNPMAELNSGKDQSDSKPRLSAEAHSDHPSFNDQTSPEQASTNHTCAGRHTADQVAADQGSKPAMSFRFLDLAPELRDAIYQMDVTDHAPIILKRSGRLIVKSKLCAVSRQVRDEYLTALEYAPEIKTIVARFDFRPVVTFLNRISKAHAHKLSRSAISPEDRTITIISQAPYTPSQLNDALLKRWLNRFKTADKRGLDINFSYGFRADGRNITHKARTRAQLFLDTLLARYTGRAGEELQKMIRALAVLYSEADRDQWRYWWP</sequence>
<accession>A0A2H1FNY5</accession>
<gene>
    <name evidence="2" type="ORF">ZT1E4_G1712</name>
</gene>
<dbReference type="Proteomes" id="UP000245764">
    <property type="component" value="Chromosome 1"/>
</dbReference>